<keyword evidence="3 6" id="KW-1133">Transmembrane helix</keyword>
<dbReference type="Proteomes" id="UP000308724">
    <property type="component" value="Unassembled WGS sequence"/>
</dbReference>
<dbReference type="EMBL" id="QZBZ01000041">
    <property type="protein sequence ID" value="TIA39763.1"/>
    <property type="molecule type" value="Genomic_DNA"/>
</dbReference>
<comment type="subcellular location">
    <subcellularLocation>
        <location evidence="1">Membrane</location>
        <topology evidence="1">Multi-pass membrane protein</topology>
    </subcellularLocation>
</comment>
<gene>
    <name evidence="7" type="ORF">D6C78_03068</name>
</gene>
<feature type="compositionally biased region" description="Low complexity" evidence="5">
    <location>
        <begin position="23"/>
        <end position="36"/>
    </location>
</feature>
<evidence type="ECO:0000256" key="2">
    <source>
        <dbReference type="ARBA" id="ARBA00022692"/>
    </source>
</evidence>
<dbReference type="PANTHER" id="PTHR36460:SF1">
    <property type="entry name" value="UPF0132 DOMAIN PROTEIN (AFU_ORTHOLOGUE AFUA_3G10255)"/>
    <property type="match status" value="1"/>
</dbReference>
<keyword evidence="4 6" id="KW-0472">Membrane</keyword>
<dbReference type="AlphaFoldDB" id="A0A4T0BYC8"/>
<sequence>MLTTMAHNFAPYQSSPPESTRALSPPLRTSTSSPRPAVVTPRAQASIEDPWAATRVSQLPSPSAYDDLEAANTNQSSRLRGDGYYVFETSLGIRMDIEACLPYLLLPPAGGVAMLIFERKSDYVRFHAWQSSLVFAASFVLHILLSWSRFLSWLLFIGDLGLIVLLVFRAYRDGEMTHFHADIACILIRITAETLDRFELPFFGRLASTYVDREPHERSWFLGPSISVTIIQDELNDSNYLSPQLSVSNPSSRTSDDIANTLIGKAAQREHETLATYFWDFVGAKVNKNYIANANVEKKRGIACLLYTAASAFINSRHLSSHSNE</sequence>
<reference evidence="7 8" key="1">
    <citation type="submission" date="2018-10" db="EMBL/GenBank/DDBJ databases">
        <title>Fifty Aureobasidium pullulans genomes reveal a recombining polyextremotolerant generalist.</title>
        <authorList>
            <person name="Gostincar C."/>
            <person name="Turk M."/>
            <person name="Zajc J."/>
            <person name="Gunde-Cimerman N."/>
        </authorList>
    </citation>
    <scope>NUCLEOTIDE SEQUENCE [LARGE SCALE GENOMIC DNA]</scope>
    <source>
        <strain evidence="7 8">EXF-1645</strain>
    </source>
</reference>
<name>A0A4T0BYC8_AURPU</name>
<feature type="transmembrane region" description="Helical" evidence="6">
    <location>
        <begin position="126"/>
        <end position="144"/>
    </location>
</feature>
<dbReference type="GO" id="GO:0016020">
    <property type="term" value="C:membrane"/>
    <property type="evidence" value="ECO:0007669"/>
    <property type="project" value="UniProtKB-SubCell"/>
</dbReference>
<dbReference type="PANTHER" id="PTHR36460">
    <property type="entry name" value="UPF0132 DOMAIN PROTEIN (AFU_ORTHOLOGUE AFUA_3G10255)"/>
    <property type="match status" value="1"/>
</dbReference>
<evidence type="ECO:0000256" key="5">
    <source>
        <dbReference type="SAM" id="MobiDB-lite"/>
    </source>
</evidence>
<evidence type="ECO:0000256" key="1">
    <source>
        <dbReference type="ARBA" id="ARBA00004141"/>
    </source>
</evidence>
<feature type="transmembrane region" description="Helical" evidence="6">
    <location>
        <begin position="150"/>
        <end position="168"/>
    </location>
</feature>
<feature type="compositionally biased region" description="Polar residues" evidence="5">
    <location>
        <begin position="1"/>
        <end position="22"/>
    </location>
</feature>
<proteinExistence type="predicted"/>
<organism evidence="7 8">
    <name type="scientific">Aureobasidium pullulans</name>
    <name type="common">Black yeast</name>
    <name type="synonym">Pullularia pullulans</name>
    <dbReference type="NCBI Taxonomy" id="5580"/>
    <lineage>
        <taxon>Eukaryota</taxon>
        <taxon>Fungi</taxon>
        <taxon>Dikarya</taxon>
        <taxon>Ascomycota</taxon>
        <taxon>Pezizomycotina</taxon>
        <taxon>Dothideomycetes</taxon>
        <taxon>Dothideomycetidae</taxon>
        <taxon>Dothideales</taxon>
        <taxon>Saccotheciaceae</taxon>
        <taxon>Aureobasidium</taxon>
    </lineage>
</organism>
<protein>
    <submittedName>
        <fullName evidence="7">Uncharacterized protein</fullName>
    </submittedName>
</protein>
<evidence type="ECO:0000313" key="7">
    <source>
        <dbReference type="EMBL" id="TIA39763.1"/>
    </source>
</evidence>
<evidence type="ECO:0000256" key="3">
    <source>
        <dbReference type="ARBA" id="ARBA00022989"/>
    </source>
</evidence>
<feature type="region of interest" description="Disordered" evidence="5">
    <location>
        <begin position="1"/>
        <end position="44"/>
    </location>
</feature>
<comment type="caution">
    <text evidence="7">The sequence shown here is derived from an EMBL/GenBank/DDBJ whole genome shotgun (WGS) entry which is preliminary data.</text>
</comment>
<evidence type="ECO:0000256" key="4">
    <source>
        <dbReference type="ARBA" id="ARBA00023136"/>
    </source>
</evidence>
<accession>A0A4T0BYC8</accession>
<evidence type="ECO:0000256" key="6">
    <source>
        <dbReference type="SAM" id="Phobius"/>
    </source>
</evidence>
<evidence type="ECO:0000313" key="8">
    <source>
        <dbReference type="Proteomes" id="UP000308724"/>
    </source>
</evidence>
<keyword evidence="2 6" id="KW-0812">Transmembrane</keyword>